<evidence type="ECO:0000256" key="2">
    <source>
        <dbReference type="SAM" id="MobiDB-lite"/>
    </source>
</evidence>
<protein>
    <submittedName>
        <fullName evidence="3">Uncharacterized protein</fullName>
    </submittedName>
</protein>
<feature type="region of interest" description="Disordered" evidence="2">
    <location>
        <begin position="49"/>
        <end position="87"/>
    </location>
</feature>
<gene>
    <name evidence="3" type="ORF">BU26DRAFT_394377</name>
</gene>
<reference evidence="3" key="1">
    <citation type="journal article" date="2020" name="Stud. Mycol.">
        <title>101 Dothideomycetes genomes: a test case for predicting lifestyles and emergence of pathogens.</title>
        <authorList>
            <person name="Haridas S."/>
            <person name="Albert R."/>
            <person name="Binder M."/>
            <person name="Bloem J."/>
            <person name="Labutti K."/>
            <person name="Salamov A."/>
            <person name="Andreopoulos B."/>
            <person name="Baker S."/>
            <person name="Barry K."/>
            <person name="Bills G."/>
            <person name="Bluhm B."/>
            <person name="Cannon C."/>
            <person name="Castanera R."/>
            <person name="Culley D."/>
            <person name="Daum C."/>
            <person name="Ezra D."/>
            <person name="Gonzalez J."/>
            <person name="Henrissat B."/>
            <person name="Kuo A."/>
            <person name="Liang C."/>
            <person name="Lipzen A."/>
            <person name="Lutzoni F."/>
            <person name="Magnuson J."/>
            <person name="Mondo S."/>
            <person name="Nolan M."/>
            <person name="Ohm R."/>
            <person name="Pangilinan J."/>
            <person name="Park H.-J."/>
            <person name="Ramirez L."/>
            <person name="Alfaro M."/>
            <person name="Sun H."/>
            <person name="Tritt A."/>
            <person name="Yoshinaga Y."/>
            <person name="Zwiers L.-H."/>
            <person name="Turgeon B."/>
            <person name="Goodwin S."/>
            <person name="Spatafora J."/>
            <person name="Crous P."/>
            <person name="Grigoriev I."/>
        </authorList>
    </citation>
    <scope>NUCLEOTIDE SEQUENCE</scope>
    <source>
        <strain evidence="3">CBS 122368</strain>
    </source>
</reference>
<feature type="compositionally biased region" description="Polar residues" evidence="2">
    <location>
        <begin position="70"/>
        <end position="82"/>
    </location>
</feature>
<name>A0A6A6HV07_9PLEO</name>
<dbReference type="Proteomes" id="UP000800094">
    <property type="component" value="Unassembled WGS sequence"/>
</dbReference>
<dbReference type="AlphaFoldDB" id="A0A6A6HV07"/>
<keyword evidence="1" id="KW-0175">Coiled coil</keyword>
<feature type="non-terminal residue" evidence="3">
    <location>
        <position position="230"/>
    </location>
</feature>
<sequence length="230" mass="26899">EWQEKASKVEQLEKNTLALQNTIDHLEHRLEIANVEKIDAEEQLFNIQSQRTPFDPKPPKLQVPLAPAENRQSTRTSMSTKTRQSDVHIEQLRTAIIEREATIGEKDRALRMVERQLEHHQLLLQAEIKRHATITLLADIDDDPLPDLTSLASKEDIERWIERLQNRLKKEREKSKSEGKKPIGDLESVVEDLRKEIDFYVREIIYYKLDIRGYKSDIKKLKSFAARMGN</sequence>
<dbReference type="EMBL" id="ML987209">
    <property type="protein sequence ID" value="KAF2242025.1"/>
    <property type="molecule type" value="Genomic_DNA"/>
</dbReference>
<proteinExistence type="predicted"/>
<evidence type="ECO:0000313" key="4">
    <source>
        <dbReference type="Proteomes" id="UP000800094"/>
    </source>
</evidence>
<dbReference type="OrthoDB" id="5431474at2759"/>
<dbReference type="GeneID" id="54576064"/>
<evidence type="ECO:0000256" key="1">
    <source>
        <dbReference type="SAM" id="Coils"/>
    </source>
</evidence>
<evidence type="ECO:0000313" key="3">
    <source>
        <dbReference type="EMBL" id="KAF2242025.1"/>
    </source>
</evidence>
<accession>A0A6A6HV07</accession>
<feature type="non-terminal residue" evidence="3">
    <location>
        <position position="1"/>
    </location>
</feature>
<organism evidence="3 4">
    <name type="scientific">Trematosphaeria pertusa</name>
    <dbReference type="NCBI Taxonomy" id="390896"/>
    <lineage>
        <taxon>Eukaryota</taxon>
        <taxon>Fungi</taxon>
        <taxon>Dikarya</taxon>
        <taxon>Ascomycota</taxon>
        <taxon>Pezizomycotina</taxon>
        <taxon>Dothideomycetes</taxon>
        <taxon>Pleosporomycetidae</taxon>
        <taxon>Pleosporales</taxon>
        <taxon>Massarineae</taxon>
        <taxon>Trematosphaeriaceae</taxon>
        <taxon>Trematosphaeria</taxon>
    </lineage>
</organism>
<dbReference type="RefSeq" id="XP_033677029.1">
    <property type="nucleotide sequence ID" value="XM_033822734.1"/>
</dbReference>
<keyword evidence="4" id="KW-1185">Reference proteome</keyword>
<feature type="coiled-coil region" evidence="1">
    <location>
        <begin position="154"/>
        <end position="203"/>
    </location>
</feature>
<feature type="coiled-coil region" evidence="1">
    <location>
        <begin position="9"/>
        <end position="43"/>
    </location>
</feature>